<dbReference type="InterPro" id="IPR008266">
    <property type="entry name" value="Tyr_kinase_AS"/>
</dbReference>
<dbReference type="AlphaFoldDB" id="A0A0C9TY50"/>
<evidence type="ECO:0000313" key="7">
    <source>
        <dbReference type="Proteomes" id="UP000053647"/>
    </source>
</evidence>
<dbReference type="PROSITE" id="PS00109">
    <property type="entry name" value="PROTEIN_KINASE_TYR"/>
    <property type="match status" value="1"/>
</dbReference>
<name>A0A0C9TY50_PAXIN</name>
<evidence type="ECO:0000256" key="3">
    <source>
        <dbReference type="PROSITE-ProRule" id="PRU00221"/>
    </source>
</evidence>
<dbReference type="CDD" id="cd00200">
    <property type="entry name" value="WD40"/>
    <property type="match status" value="1"/>
</dbReference>
<dbReference type="InterPro" id="IPR001245">
    <property type="entry name" value="Ser-Thr/Tyr_kinase_cat_dom"/>
</dbReference>
<dbReference type="Pfam" id="PF07714">
    <property type="entry name" value="PK_Tyr_Ser-Thr"/>
    <property type="match status" value="1"/>
</dbReference>
<dbReference type="PROSITE" id="PS00678">
    <property type="entry name" value="WD_REPEATS_1"/>
    <property type="match status" value="1"/>
</dbReference>
<dbReference type="Gene3D" id="1.10.510.10">
    <property type="entry name" value="Transferase(Phosphotransferase) domain 1"/>
    <property type="match status" value="1"/>
</dbReference>
<dbReference type="SUPFAM" id="SSF50978">
    <property type="entry name" value="WD40 repeat-like"/>
    <property type="match status" value="1"/>
</dbReference>
<dbReference type="PRINTS" id="PR00320">
    <property type="entry name" value="GPROTEINBRPT"/>
</dbReference>
<reference evidence="7" key="2">
    <citation type="submission" date="2015-01" db="EMBL/GenBank/DDBJ databases">
        <title>Evolutionary Origins and Diversification of the Mycorrhizal Mutualists.</title>
        <authorList>
            <consortium name="DOE Joint Genome Institute"/>
            <consortium name="Mycorrhizal Genomics Consortium"/>
            <person name="Kohler A."/>
            <person name="Kuo A."/>
            <person name="Nagy L.G."/>
            <person name="Floudas D."/>
            <person name="Copeland A."/>
            <person name="Barry K.W."/>
            <person name="Cichocki N."/>
            <person name="Veneault-Fourrey C."/>
            <person name="LaButti K."/>
            <person name="Lindquist E.A."/>
            <person name="Lipzen A."/>
            <person name="Lundell T."/>
            <person name="Morin E."/>
            <person name="Murat C."/>
            <person name="Riley R."/>
            <person name="Ohm R."/>
            <person name="Sun H."/>
            <person name="Tunlid A."/>
            <person name="Henrissat B."/>
            <person name="Grigoriev I.V."/>
            <person name="Hibbett D.S."/>
            <person name="Martin F."/>
        </authorList>
    </citation>
    <scope>NUCLEOTIDE SEQUENCE [LARGE SCALE GENOMIC DNA]</scope>
    <source>
        <strain evidence="7">ATCC 200175</strain>
    </source>
</reference>
<evidence type="ECO:0000256" key="1">
    <source>
        <dbReference type="ARBA" id="ARBA00022574"/>
    </source>
</evidence>
<protein>
    <recommendedName>
        <fullName evidence="5">Protein kinase domain-containing protein</fullName>
    </recommendedName>
</protein>
<dbReference type="SMART" id="SM00320">
    <property type="entry name" value="WD40"/>
    <property type="match status" value="7"/>
</dbReference>
<dbReference type="InterPro" id="IPR020472">
    <property type="entry name" value="WD40_PAC1"/>
</dbReference>
<dbReference type="EMBL" id="KN819362">
    <property type="protein sequence ID" value="KIJ12547.1"/>
    <property type="molecule type" value="Genomic_DNA"/>
</dbReference>
<dbReference type="PROSITE" id="PS50294">
    <property type="entry name" value="WD_REPEATS_REGION"/>
    <property type="match status" value="3"/>
</dbReference>
<feature type="repeat" description="WD" evidence="3">
    <location>
        <begin position="312"/>
        <end position="339"/>
    </location>
</feature>
<dbReference type="HOGENOM" id="CLU_000288_7_18_1"/>
<evidence type="ECO:0000313" key="6">
    <source>
        <dbReference type="EMBL" id="KIJ12547.1"/>
    </source>
</evidence>
<feature type="region of interest" description="Disordered" evidence="4">
    <location>
        <begin position="357"/>
        <end position="408"/>
    </location>
</feature>
<sequence length="769" mass="83879">MKTTHSQGLENFFLPVLSCVSRCTRLQSGMLRLYEAIKRTYRRVRGLPQLPLLLLGHTGAVWSVAFLPDGKQVISGSVDCSVRGWRIKGGGEVGKPIWEKGWVLAVAASGDGHWIATGGRENNITIWDAMTHEKVVQLEGHSDTIRSLAFSQDSGRVVSGSRDRTVIVWRSRTGERLVGPFTGHTHTVWEVGFSPSGKEIASCDGGAIHIWNSHSGELLRPINVAAVSCAWTPDGQQLIAGFEDGSVERFDSSSGSLLADWKAHIDLVSSIAVSRNGTFIASASRDRTVRLWDITTGSPTQIGSPLNCDDKVYSVAISLAGKHLMSGGGDGRVRIWRLKGMVPSSLLKNIPRIKKVMSSASEDSEPSPRGSPASGAVYMDFTDTRPSTPTTPRISPEKPSSEISRESRKIGTDEYSFLSYLQLPMAQALLASEGDVRPGSSTVNTSTALGEPIQHAPWSLDDVRSSFPNDLTGSVKREGEYPFASGSYGDIYRGTLHARGGSIDVAVKAIRTYAAEDGDDSGKKKRLNREIRVWLNLKHINVLPLFGTTMGFGHFPAMVCPWLEGGPLTSYLERRGDTLTTVERLVLLHDVAVGLQYLHSQTVVHGDLSGSNVLIDGNGRACIADFGLSTLLTALGESTFSTSFKAKGTLRWAAPELLHLNDHVPGEEENIPRVPPTPQSDIYSFGAITLQILTGKIPYHYYPRDEPVLLALSQGETPKRPSEMVVTDRRWIFIQQCWTSVDAGQSRPSDDEIVEFTRNELVKLVLPQS</sequence>
<organism evidence="6 7">
    <name type="scientific">Paxillus involutus ATCC 200175</name>
    <dbReference type="NCBI Taxonomy" id="664439"/>
    <lineage>
        <taxon>Eukaryota</taxon>
        <taxon>Fungi</taxon>
        <taxon>Dikarya</taxon>
        <taxon>Basidiomycota</taxon>
        <taxon>Agaricomycotina</taxon>
        <taxon>Agaricomycetes</taxon>
        <taxon>Agaricomycetidae</taxon>
        <taxon>Boletales</taxon>
        <taxon>Paxilineae</taxon>
        <taxon>Paxillaceae</taxon>
        <taxon>Paxillus</taxon>
    </lineage>
</organism>
<dbReference type="Pfam" id="PF00400">
    <property type="entry name" value="WD40"/>
    <property type="match status" value="7"/>
</dbReference>
<keyword evidence="7" id="KW-1185">Reference proteome</keyword>
<feature type="repeat" description="WD" evidence="3">
    <location>
        <begin position="138"/>
        <end position="179"/>
    </location>
</feature>
<accession>A0A0C9TY50</accession>
<feature type="repeat" description="WD" evidence="3">
    <location>
        <begin position="261"/>
        <end position="302"/>
    </location>
</feature>
<feature type="compositionally biased region" description="Low complexity" evidence="4">
    <location>
        <begin position="384"/>
        <end position="394"/>
    </location>
</feature>
<evidence type="ECO:0000256" key="4">
    <source>
        <dbReference type="SAM" id="MobiDB-lite"/>
    </source>
</evidence>
<dbReference type="InterPro" id="IPR011009">
    <property type="entry name" value="Kinase-like_dom_sf"/>
</dbReference>
<dbReference type="PANTHER" id="PTHR44129">
    <property type="entry name" value="WD REPEAT-CONTAINING PROTEIN POP1"/>
    <property type="match status" value="1"/>
</dbReference>
<keyword evidence="1 3" id="KW-0853">WD repeat</keyword>
<dbReference type="PROSITE" id="PS50011">
    <property type="entry name" value="PROTEIN_KINASE_DOM"/>
    <property type="match status" value="1"/>
</dbReference>
<dbReference type="OrthoDB" id="346907at2759"/>
<dbReference type="InterPro" id="IPR019775">
    <property type="entry name" value="WD40_repeat_CS"/>
</dbReference>
<gene>
    <name evidence="6" type="ORF">PAXINDRAFT_101160</name>
</gene>
<dbReference type="SUPFAM" id="SSF56112">
    <property type="entry name" value="Protein kinase-like (PK-like)"/>
    <property type="match status" value="1"/>
</dbReference>
<dbReference type="GO" id="GO:0005524">
    <property type="term" value="F:ATP binding"/>
    <property type="evidence" value="ECO:0007669"/>
    <property type="project" value="InterPro"/>
</dbReference>
<dbReference type="Gene3D" id="2.130.10.10">
    <property type="entry name" value="YVTN repeat-like/Quinoprotein amine dehydrogenase"/>
    <property type="match status" value="2"/>
</dbReference>
<feature type="repeat" description="WD" evidence="3">
    <location>
        <begin position="103"/>
        <end position="137"/>
    </location>
</feature>
<dbReference type="InterPro" id="IPR000719">
    <property type="entry name" value="Prot_kinase_dom"/>
</dbReference>
<dbReference type="InterPro" id="IPR036322">
    <property type="entry name" value="WD40_repeat_dom_sf"/>
</dbReference>
<proteinExistence type="predicted"/>
<dbReference type="InterPro" id="IPR050349">
    <property type="entry name" value="WD_LIS1/nudF_dynein_reg"/>
</dbReference>
<dbReference type="InterPro" id="IPR001680">
    <property type="entry name" value="WD40_rpt"/>
</dbReference>
<dbReference type="PROSITE" id="PS50082">
    <property type="entry name" value="WD_REPEATS_2"/>
    <property type="match status" value="5"/>
</dbReference>
<dbReference type="InterPro" id="IPR015943">
    <property type="entry name" value="WD40/YVTN_repeat-like_dom_sf"/>
</dbReference>
<feature type="domain" description="Protein kinase" evidence="5">
    <location>
        <begin position="477"/>
        <end position="762"/>
    </location>
</feature>
<dbReference type="GO" id="GO:0004672">
    <property type="term" value="F:protein kinase activity"/>
    <property type="evidence" value="ECO:0007669"/>
    <property type="project" value="InterPro"/>
</dbReference>
<evidence type="ECO:0000256" key="2">
    <source>
        <dbReference type="ARBA" id="ARBA00022737"/>
    </source>
</evidence>
<keyword evidence="2" id="KW-0677">Repeat</keyword>
<feature type="repeat" description="WD" evidence="3">
    <location>
        <begin position="54"/>
        <end position="95"/>
    </location>
</feature>
<reference evidence="6 7" key="1">
    <citation type="submission" date="2014-06" db="EMBL/GenBank/DDBJ databases">
        <authorList>
            <consortium name="DOE Joint Genome Institute"/>
            <person name="Kuo A."/>
            <person name="Kohler A."/>
            <person name="Nagy L.G."/>
            <person name="Floudas D."/>
            <person name="Copeland A."/>
            <person name="Barry K.W."/>
            <person name="Cichocki N."/>
            <person name="Veneault-Fourrey C."/>
            <person name="LaButti K."/>
            <person name="Lindquist E.A."/>
            <person name="Lipzen A."/>
            <person name="Lundell T."/>
            <person name="Morin E."/>
            <person name="Murat C."/>
            <person name="Sun H."/>
            <person name="Tunlid A."/>
            <person name="Henrissat B."/>
            <person name="Grigoriev I.V."/>
            <person name="Hibbett D.S."/>
            <person name="Martin F."/>
            <person name="Nordberg H.P."/>
            <person name="Cantor M.N."/>
            <person name="Hua S.X."/>
        </authorList>
    </citation>
    <scope>NUCLEOTIDE SEQUENCE [LARGE SCALE GENOMIC DNA]</scope>
    <source>
        <strain evidence="6 7">ATCC 200175</strain>
    </source>
</reference>
<evidence type="ECO:0000259" key="5">
    <source>
        <dbReference type="PROSITE" id="PS50011"/>
    </source>
</evidence>
<dbReference type="Proteomes" id="UP000053647">
    <property type="component" value="Unassembled WGS sequence"/>
</dbReference>
<feature type="compositionally biased region" description="Basic and acidic residues" evidence="4">
    <location>
        <begin position="395"/>
        <end position="408"/>
    </location>
</feature>